<dbReference type="SUPFAM" id="SSF63867">
    <property type="entry name" value="MoeA C-terminal domain-like"/>
    <property type="match status" value="1"/>
</dbReference>
<evidence type="ECO:0000256" key="7">
    <source>
        <dbReference type="ARBA" id="ARBA00023150"/>
    </source>
</evidence>
<comment type="similarity">
    <text evidence="3 9">Belongs to the MoeA family.</text>
</comment>
<evidence type="ECO:0000256" key="2">
    <source>
        <dbReference type="ARBA" id="ARBA00005046"/>
    </source>
</evidence>
<dbReference type="Gene3D" id="3.40.980.10">
    <property type="entry name" value="MoaB/Mog-like domain"/>
    <property type="match status" value="2"/>
</dbReference>
<dbReference type="EMBL" id="JXAK01000043">
    <property type="protein sequence ID" value="KIL39147.1"/>
    <property type="molecule type" value="Genomic_DNA"/>
</dbReference>
<dbReference type="Gene3D" id="2.170.190.11">
    <property type="entry name" value="Molybdopterin biosynthesis moea protein, domain 3"/>
    <property type="match status" value="1"/>
</dbReference>
<evidence type="ECO:0000256" key="9">
    <source>
        <dbReference type="RuleBase" id="RU365090"/>
    </source>
</evidence>
<dbReference type="CDD" id="cd00887">
    <property type="entry name" value="MoeA"/>
    <property type="match status" value="1"/>
</dbReference>
<comment type="function">
    <text evidence="1 9">Catalyzes the insertion of molybdate into adenylated molybdopterin with the concomitant release of AMP.</text>
</comment>
<keyword evidence="7 9" id="KW-0501">Molybdenum cofactor biosynthesis</keyword>
<dbReference type="InterPro" id="IPR001453">
    <property type="entry name" value="MoaB/Mog_dom"/>
</dbReference>
<dbReference type="InterPro" id="IPR038987">
    <property type="entry name" value="MoeA-like"/>
</dbReference>
<comment type="pathway">
    <text evidence="2 9">Cofactor biosynthesis; molybdopterin biosynthesis.</text>
</comment>
<dbReference type="NCBIfam" id="TIGR00177">
    <property type="entry name" value="molyb_syn"/>
    <property type="match status" value="1"/>
</dbReference>
<reference evidence="11 12" key="1">
    <citation type="submission" date="2014-12" db="EMBL/GenBank/DDBJ databases">
        <title>Draft genome sequence of Paenibacillus kamchatkensis strain B-2647.</title>
        <authorList>
            <person name="Karlyshev A.V."/>
            <person name="Kudryashova E.B."/>
        </authorList>
    </citation>
    <scope>NUCLEOTIDE SEQUENCE [LARGE SCALE GENOMIC DNA]</scope>
    <source>
        <strain evidence="11 12">VKM B-2647</strain>
    </source>
</reference>
<keyword evidence="12" id="KW-1185">Reference proteome</keyword>
<dbReference type="Pfam" id="PF03453">
    <property type="entry name" value="MoeA_N"/>
    <property type="match status" value="1"/>
</dbReference>
<dbReference type="InterPro" id="IPR036688">
    <property type="entry name" value="MoeA_C_domain_IV_sf"/>
</dbReference>
<evidence type="ECO:0000256" key="1">
    <source>
        <dbReference type="ARBA" id="ARBA00002901"/>
    </source>
</evidence>
<evidence type="ECO:0000256" key="4">
    <source>
        <dbReference type="ARBA" id="ARBA00013269"/>
    </source>
</evidence>
<evidence type="ECO:0000313" key="12">
    <source>
        <dbReference type="Proteomes" id="UP000031967"/>
    </source>
</evidence>
<dbReference type="InterPro" id="IPR005110">
    <property type="entry name" value="MoeA_linker/N"/>
</dbReference>
<evidence type="ECO:0000256" key="5">
    <source>
        <dbReference type="ARBA" id="ARBA00021108"/>
    </source>
</evidence>
<comment type="cofactor">
    <cofactor evidence="9">
        <name>Mg(2+)</name>
        <dbReference type="ChEBI" id="CHEBI:18420"/>
    </cofactor>
</comment>
<keyword evidence="6 9" id="KW-0500">Molybdenum</keyword>
<dbReference type="PANTHER" id="PTHR10192">
    <property type="entry name" value="MOLYBDOPTERIN BIOSYNTHESIS PROTEIN"/>
    <property type="match status" value="1"/>
</dbReference>
<feature type="domain" description="MoaB/Mog" evidence="10">
    <location>
        <begin position="193"/>
        <end position="371"/>
    </location>
</feature>
<dbReference type="InterPro" id="IPR036135">
    <property type="entry name" value="MoeA_linker/N_sf"/>
</dbReference>
<evidence type="ECO:0000256" key="8">
    <source>
        <dbReference type="ARBA" id="ARBA00047317"/>
    </source>
</evidence>
<comment type="catalytic activity">
    <reaction evidence="8">
        <text>adenylyl-molybdopterin + molybdate = Mo-molybdopterin + AMP + H(+)</text>
        <dbReference type="Rhea" id="RHEA:35047"/>
        <dbReference type="ChEBI" id="CHEBI:15378"/>
        <dbReference type="ChEBI" id="CHEBI:36264"/>
        <dbReference type="ChEBI" id="CHEBI:62727"/>
        <dbReference type="ChEBI" id="CHEBI:71302"/>
        <dbReference type="ChEBI" id="CHEBI:456215"/>
        <dbReference type="EC" id="2.10.1.1"/>
    </reaction>
</comment>
<dbReference type="SUPFAM" id="SSF53218">
    <property type="entry name" value="Molybdenum cofactor biosynthesis proteins"/>
    <property type="match status" value="1"/>
</dbReference>
<keyword evidence="9" id="KW-0460">Magnesium</keyword>
<dbReference type="Pfam" id="PF00994">
    <property type="entry name" value="MoCF_biosynth"/>
    <property type="match status" value="1"/>
</dbReference>
<name>A0ABR5AFJ6_9BACL</name>
<protein>
    <recommendedName>
        <fullName evidence="5 9">Molybdopterin molybdenumtransferase</fullName>
        <ecNumber evidence="4 9">2.10.1.1</ecNumber>
    </recommendedName>
</protein>
<organism evidence="11 12">
    <name type="scientific">Gordoniibacillus kamchatkensis</name>
    <dbReference type="NCBI Taxonomy" id="1590651"/>
    <lineage>
        <taxon>Bacteria</taxon>
        <taxon>Bacillati</taxon>
        <taxon>Bacillota</taxon>
        <taxon>Bacilli</taxon>
        <taxon>Bacillales</taxon>
        <taxon>Paenibacillaceae</taxon>
        <taxon>Gordoniibacillus</taxon>
    </lineage>
</organism>
<dbReference type="Gene3D" id="2.40.340.10">
    <property type="entry name" value="MoeA, C-terminal, domain IV"/>
    <property type="match status" value="1"/>
</dbReference>
<sequence length="460" mass="47483">MDGTERSRFARKAIRVAEAQRLLLARVRPLAAETVPLAASYGRRLAADVAADRPVPHFARSGMDGYAVRHEDAAAASPQQPAALRVVGDVPAGRVWPHPLAPGTAVRIMTGAAVPEGATAVVMLEQTEELERGARVLIKQPPAAGQHIAPVGDEIAAGQRLIASGARIGPGQAALLATFGCAAVCVYSRPRVGIFATGSELLPVEAELAPGRIRNSNGPMLAAQVERAGGVPVWLGILPDDAAEAQARIAAALAHTDLVVTTGGVSVGDYDAMASLFRQGLAQGRAGRGAGLLGGQPQEGSGIGMGSMLSEPADKSDAEPLCATLFNKLALRPGSPTSAAIAGRKLIVGLSGNPGACFVGFELLVRPLLLRMQGAAEPLPRTFRAALTDDFVKGSPHDRYLRAKLELDDGIVRVRPLGFAKSGMMVSIQDADALAVIPAGSRGAAQGELVEVIPLAYGEP</sequence>
<dbReference type="Pfam" id="PF03454">
    <property type="entry name" value="MoeA_C"/>
    <property type="match status" value="1"/>
</dbReference>
<evidence type="ECO:0000313" key="11">
    <source>
        <dbReference type="EMBL" id="KIL39147.1"/>
    </source>
</evidence>
<proteinExistence type="inferred from homology"/>
<evidence type="ECO:0000256" key="3">
    <source>
        <dbReference type="ARBA" id="ARBA00010763"/>
    </source>
</evidence>
<gene>
    <name evidence="11" type="ORF">SD70_21995</name>
</gene>
<evidence type="ECO:0000256" key="6">
    <source>
        <dbReference type="ARBA" id="ARBA00022505"/>
    </source>
</evidence>
<keyword evidence="9" id="KW-0479">Metal-binding</keyword>
<dbReference type="SMART" id="SM00852">
    <property type="entry name" value="MoCF_biosynth"/>
    <property type="match status" value="1"/>
</dbReference>
<dbReference type="PANTHER" id="PTHR10192:SF5">
    <property type="entry name" value="GEPHYRIN"/>
    <property type="match status" value="1"/>
</dbReference>
<evidence type="ECO:0000259" key="10">
    <source>
        <dbReference type="SMART" id="SM00852"/>
    </source>
</evidence>
<dbReference type="Proteomes" id="UP000031967">
    <property type="component" value="Unassembled WGS sequence"/>
</dbReference>
<dbReference type="Gene3D" id="3.90.105.10">
    <property type="entry name" value="Molybdopterin biosynthesis moea protein, domain 2"/>
    <property type="match status" value="1"/>
</dbReference>
<dbReference type="EC" id="2.10.1.1" evidence="4 9"/>
<comment type="caution">
    <text evidence="11">The sequence shown here is derived from an EMBL/GenBank/DDBJ whole genome shotgun (WGS) entry which is preliminary data.</text>
</comment>
<dbReference type="SUPFAM" id="SSF63882">
    <property type="entry name" value="MoeA N-terminal region -like"/>
    <property type="match status" value="1"/>
</dbReference>
<keyword evidence="9" id="KW-0808">Transferase</keyword>
<accession>A0ABR5AFJ6</accession>
<dbReference type="InterPro" id="IPR036425">
    <property type="entry name" value="MoaB/Mog-like_dom_sf"/>
</dbReference>
<dbReference type="InterPro" id="IPR005111">
    <property type="entry name" value="MoeA_C_domain_IV"/>
</dbReference>